<dbReference type="PANTHER" id="PTHR11462:SF35">
    <property type="entry name" value="TRANSCRIPTION FACTOR JRA"/>
    <property type="match status" value="1"/>
</dbReference>
<keyword evidence="3" id="KW-0804">Transcription</keyword>
<dbReference type="Proteomes" id="UP000319160">
    <property type="component" value="Unassembled WGS sequence"/>
</dbReference>
<dbReference type="CDD" id="cd12193">
    <property type="entry name" value="bZIP_GCN4"/>
    <property type="match status" value="1"/>
</dbReference>
<evidence type="ECO:0000256" key="4">
    <source>
        <dbReference type="SAM" id="Coils"/>
    </source>
</evidence>
<dbReference type="GO" id="GO:0005667">
    <property type="term" value="C:transcription regulator complex"/>
    <property type="evidence" value="ECO:0007669"/>
    <property type="project" value="TreeGrafter"/>
</dbReference>
<dbReference type="GO" id="GO:0001080">
    <property type="term" value="P:nitrogen catabolite activation of transcription from RNA polymerase II promoter"/>
    <property type="evidence" value="ECO:0007669"/>
    <property type="project" value="TreeGrafter"/>
</dbReference>
<organism evidence="7 8">
    <name type="scientific">Xylaria flabelliformis</name>
    <dbReference type="NCBI Taxonomy" id="2512241"/>
    <lineage>
        <taxon>Eukaryota</taxon>
        <taxon>Fungi</taxon>
        <taxon>Dikarya</taxon>
        <taxon>Ascomycota</taxon>
        <taxon>Pezizomycotina</taxon>
        <taxon>Sordariomycetes</taxon>
        <taxon>Xylariomycetidae</taxon>
        <taxon>Xylariales</taxon>
        <taxon>Xylariaceae</taxon>
        <taxon>Xylaria</taxon>
    </lineage>
</organism>
<evidence type="ECO:0000259" key="6">
    <source>
        <dbReference type="PROSITE" id="PS50217"/>
    </source>
</evidence>
<dbReference type="SUPFAM" id="SSF57959">
    <property type="entry name" value="Leucine zipper domain"/>
    <property type="match status" value="1"/>
</dbReference>
<dbReference type="InterPro" id="IPR050946">
    <property type="entry name" value="AP-1_TF_bZIP"/>
</dbReference>
<dbReference type="EMBL" id="VFLP01000075">
    <property type="protein sequence ID" value="TRX89069.1"/>
    <property type="molecule type" value="Genomic_DNA"/>
</dbReference>
<dbReference type="PROSITE" id="PS50217">
    <property type="entry name" value="BZIP"/>
    <property type="match status" value="1"/>
</dbReference>
<feature type="region of interest" description="Disordered" evidence="5">
    <location>
        <begin position="427"/>
        <end position="506"/>
    </location>
</feature>
<comment type="caution">
    <text evidence="7">The sequence shown here is derived from an EMBL/GenBank/DDBJ whole genome shotgun (WGS) entry which is preliminary data.</text>
</comment>
<proteinExistence type="predicted"/>
<dbReference type="InterPro" id="IPR004827">
    <property type="entry name" value="bZIP"/>
</dbReference>
<evidence type="ECO:0000256" key="2">
    <source>
        <dbReference type="ARBA" id="ARBA00023125"/>
    </source>
</evidence>
<dbReference type="InterPro" id="IPR046347">
    <property type="entry name" value="bZIP_sf"/>
</dbReference>
<evidence type="ECO:0000256" key="1">
    <source>
        <dbReference type="ARBA" id="ARBA00023015"/>
    </source>
</evidence>
<dbReference type="Gene3D" id="3.30.160.60">
    <property type="entry name" value="Classic Zinc Finger"/>
    <property type="match status" value="1"/>
</dbReference>
<gene>
    <name evidence="7" type="ORF">FHL15_010088</name>
</gene>
<keyword evidence="1" id="KW-0805">Transcription regulation</keyword>
<sequence>MHPQINEWQKTVLPSQSSEEIIGIAKVFSDCSDLWRVVIHILAQQHWVQKNTLHKLESAHSYIRLWADGYGVLSGQFEERLKNSQRAGDLTIRLLQSICRTLTQELTPIVTGISTAASQDVTGLSLTAADVALSSERLAVLVQGDNDSEASEDDESVTLPEPASHDKLLDDIADDLRNDTQCLLDLGTRFEEQVLNPIASEAAADPLNSFDGELSDTFIERIIRLYPRCESNLAGRIGKANWLRFLRIAESKPQTNEGRVIEDRDTDAIHDASESKLIDLESLTQVASIRGKSLFNDSGLGTASHVSEGHPNTVRTALENQDFPLLPEGVAWGEPFRFHLLRDIEPYVCPESACDAPLFASTAQWEKHVDSHHPRSTIWSDSRCRICGEAVSDRAMVVRHLANHMEAIALVVIPRVSGVEFDKVPINDTQEESERSTSNSKQRAQAPKPKVKTGCNRCKPSCGQCTRSKAVCDGYPPPPRSRDSGADSELVKLSSPPSKTNDSKLESALNNDVGEEWFPLFPGTATSALMLDDGDEGVLSTQDELHDHSFDSAFIKPPLPTSTHQHLSDSTNIPHPITSCDSFTPVSEPNWEHLFSLSEQSSATVNNTTRTYRLPDDTTQTISPTHDVSPRRRDRPFLPIILEDPDAISMKRARNTLAARKSRERKAQRLEELEEKIAKLEQERDNWKNVAMKHGAEDL</sequence>
<feature type="coiled-coil region" evidence="4">
    <location>
        <begin position="656"/>
        <end position="697"/>
    </location>
</feature>
<dbReference type="AlphaFoldDB" id="A0A553HM85"/>
<feature type="compositionally biased region" description="Polar residues" evidence="5">
    <location>
        <begin position="613"/>
        <end position="626"/>
    </location>
</feature>
<dbReference type="GO" id="GO:1903833">
    <property type="term" value="P:positive regulation of cellular response to amino acid starvation"/>
    <property type="evidence" value="ECO:0007669"/>
    <property type="project" value="TreeGrafter"/>
</dbReference>
<name>A0A553HM85_9PEZI</name>
<dbReference type="Pfam" id="PF07716">
    <property type="entry name" value="bZIP_2"/>
    <property type="match status" value="1"/>
</dbReference>
<keyword evidence="8" id="KW-1185">Reference proteome</keyword>
<keyword evidence="4" id="KW-0175">Coiled coil</keyword>
<evidence type="ECO:0000313" key="8">
    <source>
        <dbReference type="Proteomes" id="UP000319160"/>
    </source>
</evidence>
<evidence type="ECO:0000313" key="7">
    <source>
        <dbReference type="EMBL" id="TRX89069.1"/>
    </source>
</evidence>
<dbReference type="PROSITE" id="PS00028">
    <property type="entry name" value="ZINC_FINGER_C2H2_1"/>
    <property type="match status" value="1"/>
</dbReference>
<feature type="domain" description="BZIP" evidence="6">
    <location>
        <begin position="651"/>
        <end position="685"/>
    </location>
</feature>
<dbReference type="InterPro" id="IPR013087">
    <property type="entry name" value="Znf_C2H2_type"/>
</dbReference>
<keyword evidence="2" id="KW-0238">DNA-binding</keyword>
<reference evidence="8" key="1">
    <citation type="submission" date="2019-06" db="EMBL/GenBank/DDBJ databases">
        <title>Draft genome sequence of the griseofulvin-producing fungus Xylaria cubensis strain G536.</title>
        <authorList>
            <person name="Mead M.E."/>
            <person name="Raja H.A."/>
            <person name="Steenwyk J.L."/>
            <person name="Knowles S.L."/>
            <person name="Oberlies N.H."/>
            <person name="Rokas A."/>
        </authorList>
    </citation>
    <scope>NUCLEOTIDE SEQUENCE [LARGE SCALE GENOMIC DNA]</scope>
    <source>
        <strain evidence="8">G536</strain>
    </source>
</reference>
<dbReference type="STRING" id="2512241.A0A553HM85"/>
<dbReference type="PROSITE" id="PS00036">
    <property type="entry name" value="BZIP_BASIC"/>
    <property type="match status" value="1"/>
</dbReference>
<evidence type="ECO:0000256" key="3">
    <source>
        <dbReference type="ARBA" id="ARBA00023163"/>
    </source>
</evidence>
<dbReference type="GO" id="GO:0000978">
    <property type="term" value="F:RNA polymerase II cis-regulatory region sequence-specific DNA binding"/>
    <property type="evidence" value="ECO:0007669"/>
    <property type="project" value="TreeGrafter"/>
</dbReference>
<evidence type="ECO:0000256" key="5">
    <source>
        <dbReference type="SAM" id="MobiDB-lite"/>
    </source>
</evidence>
<accession>A0A553HM85</accession>
<dbReference type="GO" id="GO:0000981">
    <property type="term" value="F:DNA-binding transcription factor activity, RNA polymerase II-specific"/>
    <property type="evidence" value="ECO:0007669"/>
    <property type="project" value="TreeGrafter"/>
</dbReference>
<dbReference type="PANTHER" id="PTHR11462">
    <property type="entry name" value="JUN TRANSCRIPTION FACTOR-RELATED"/>
    <property type="match status" value="1"/>
</dbReference>
<feature type="region of interest" description="Disordered" evidence="5">
    <location>
        <begin position="613"/>
        <end position="632"/>
    </location>
</feature>
<dbReference type="OrthoDB" id="20872at2759"/>
<protein>
    <recommendedName>
        <fullName evidence="6">BZIP domain-containing protein</fullName>
    </recommendedName>
</protein>